<dbReference type="InterPro" id="IPR002758">
    <property type="entry name" value="Cation_antiport_E"/>
</dbReference>
<dbReference type="GO" id="GO:0008324">
    <property type="term" value="F:monoatomic cation transmembrane transporter activity"/>
    <property type="evidence" value="ECO:0007669"/>
    <property type="project" value="InterPro"/>
</dbReference>
<evidence type="ECO:0000256" key="4">
    <source>
        <dbReference type="ARBA" id="ARBA00022692"/>
    </source>
</evidence>
<evidence type="ECO:0000313" key="9">
    <source>
        <dbReference type="Proteomes" id="UP000438991"/>
    </source>
</evidence>
<dbReference type="PANTHER" id="PTHR34584">
    <property type="entry name" value="NA(+)/H(+) ANTIPORTER SUBUNIT E1"/>
    <property type="match status" value="1"/>
</dbReference>
<name>A0A9X4XPH8_9BRAD</name>
<evidence type="ECO:0000313" key="8">
    <source>
        <dbReference type="EMBL" id="MTW18397.1"/>
    </source>
</evidence>
<dbReference type="AlphaFoldDB" id="A0A9X4XPH8"/>
<comment type="subcellular location">
    <subcellularLocation>
        <location evidence="1">Cell membrane</location>
        <topology evidence="1">Multi-pass membrane protein</topology>
    </subcellularLocation>
</comment>
<protein>
    <submittedName>
        <fullName evidence="8">Sodium:proton antiporter</fullName>
    </submittedName>
</protein>
<evidence type="ECO:0000256" key="1">
    <source>
        <dbReference type="ARBA" id="ARBA00004651"/>
    </source>
</evidence>
<sequence>MAPGQNGDRRAAIVRTGLLFGLWTILAGTGVADLLVGTVVAALAARVSLNLLSPGPHRVDPATAARLSLRFLLQSVLAGLDVARRAFDPRLPLRPGFIVYPTAAPPGLFRSAFTAFTSLLPGTVPAGPAPARGADAGGIVYHCLDVDAPVAAQLAAEETALAGVIRDE</sequence>
<reference evidence="8 9" key="1">
    <citation type="submission" date="2019-11" db="EMBL/GenBank/DDBJ databases">
        <title>Whole-genome sequence of Rhodoplanes serenus DSM 18633, type strain.</title>
        <authorList>
            <person name="Kyndt J.A."/>
            <person name="Meyer T.E."/>
        </authorList>
    </citation>
    <scope>NUCLEOTIDE SEQUENCE [LARGE SCALE GENOMIC DNA]</scope>
    <source>
        <strain evidence="8 9">DSM 18633</strain>
    </source>
</reference>
<evidence type="ECO:0000256" key="2">
    <source>
        <dbReference type="ARBA" id="ARBA00006228"/>
    </source>
</evidence>
<organism evidence="8 9">
    <name type="scientific">Rhodoplanes serenus</name>
    <dbReference type="NCBI Taxonomy" id="200615"/>
    <lineage>
        <taxon>Bacteria</taxon>
        <taxon>Pseudomonadati</taxon>
        <taxon>Pseudomonadota</taxon>
        <taxon>Alphaproteobacteria</taxon>
        <taxon>Hyphomicrobiales</taxon>
        <taxon>Nitrobacteraceae</taxon>
        <taxon>Rhodoplanes</taxon>
    </lineage>
</organism>
<proteinExistence type="inferred from homology"/>
<evidence type="ECO:0000256" key="5">
    <source>
        <dbReference type="ARBA" id="ARBA00022989"/>
    </source>
</evidence>
<dbReference type="Pfam" id="PF01899">
    <property type="entry name" value="MNHE"/>
    <property type="match status" value="1"/>
</dbReference>
<keyword evidence="5 7" id="KW-1133">Transmembrane helix</keyword>
<keyword evidence="3" id="KW-1003">Cell membrane</keyword>
<evidence type="ECO:0000256" key="7">
    <source>
        <dbReference type="SAM" id="Phobius"/>
    </source>
</evidence>
<accession>A0A9X4XPH8</accession>
<keyword evidence="4 7" id="KW-0812">Transmembrane</keyword>
<comment type="caution">
    <text evidence="8">The sequence shown here is derived from an EMBL/GenBank/DDBJ whole genome shotgun (WGS) entry which is preliminary data.</text>
</comment>
<comment type="similarity">
    <text evidence="2">Belongs to the CPA3 antiporters (TC 2.A.63) subunit E family.</text>
</comment>
<gene>
    <name evidence="8" type="ORF">GJ689_19525</name>
</gene>
<evidence type="ECO:0000256" key="6">
    <source>
        <dbReference type="ARBA" id="ARBA00023136"/>
    </source>
</evidence>
<evidence type="ECO:0000256" key="3">
    <source>
        <dbReference type="ARBA" id="ARBA00022475"/>
    </source>
</evidence>
<dbReference type="EMBL" id="WNKV01000016">
    <property type="protein sequence ID" value="MTW18397.1"/>
    <property type="molecule type" value="Genomic_DNA"/>
</dbReference>
<dbReference type="RefSeq" id="WP_155480849.1">
    <property type="nucleotide sequence ID" value="NZ_WNKV01000016.1"/>
</dbReference>
<keyword evidence="6 7" id="KW-0472">Membrane</keyword>
<dbReference type="PANTHER" id="PTHR34584:SF1">
    <property type="entry name" value="NA(+)_H(+) ANTIPORTER SUBUNIT E1"/>
    <property type="match status" value="1"/>
</dbReference>
<dbReference type="GO" id="GO:0005886">
    <property type="term" value="C:plasma membrane"/>
    <property type="evidence" value="ECO:0007669"/>
    <property type="project" value="UniProtKB-SubCell"/>
</dbReference>
<dbReference type="Proteomes" id="UP000438991">
    <property type="component" value="Unassembled WGS sequence"/>
</dbReference>
<feature type="transmembrane region" description="Helical" evidence="7">
    <location>
        <begin position="20"/>
        <end position="45"/>
    </location>
</feature>